<dbReference type="OrthoDB" id="9891195at2"/>
<protein>
    <submittedName>
        <fullName evidence="1">Uncharacterized protein</fullName>
    </submittedName>
</protein>
<accession>A0A1X1C2R6</accession>
<evidence type="ECO:0000313" key="2">
    <source>
        <dbReference type="Proteomes" id="UP000193933"/>
    </source>
</evidence>
<gene>
    <name evidence="1" type="ORF">HA41_00610</name>
</gene>
<keyword evidence="2" id="KW-1185">Reference proteome</keyword>
<dbReference type="AlphaFoldDB" id="A0A1X1C2R6"/>
<dbReference type="Proteomes" id="UP000193933">
    <property type="component" value="Unassembled WGS sequence"/>
</dbReference>
<reference evidence="1 2" key="1">
    <citation type="journal article" date="2017" name="Antonie Van Leeuwenhoek">
        <title>Phylogenomic resolution of the bacterial genus Pantoea and its relationship with Erwinia and Tatumella.</title>
        <authorList>
            <person name="Palmer M."/>
            <person name="Steenkamp E.T."/>
            <person name="Coetzee M.P."/>
            <person name="Chan W.Y."/>
            <person name="van Zyl E."/>
            <person name="De Maayer P."/>
            <person name="Coutinho T.A."/>
            <person name="Blom J."/>
            <person name="Smits T.H."/>
            <person name="Duffy B."/>
            <person name="Venter S.N."/>
        </authorList>
    </citation>
    <scope>NUCLEOTIDE SEQUENCE [LARGE SCALE GENOMIC DNA]</scope>
    <source>
        <strain evidence="1 2">LMG 24534</strain>
    </source>
</reference>
<dbReference type="RefSeq" id="WP_094119121.1">
    <property type="nucleotide sequence ID" value="NZ_MLFN01000001.1"/>
</dbReference>
<name>A0A1X1C2R6_9GAMM</name>
<dbReference type="EMBL" id="MLFN01000001">
    <property type="protein sequence ID" value="ORM55967.1"/>
    <property type="molecule type" value="Genomic_DNA"/>
</dbReference>
<sequence>MKIIAPLTVTLDMKEHVAKSQAVLEELQARLKQFSPGASEDYVLRSLLLEVTFDYLEAIKNKTE</sequence>
<evidence type="ECO:0000313" key="1">
    <source>
        <dbReference type="EMBL" id="ORM55967.1"/>
    </source>
</evidence>
<comment type="caution">
    <text evidence="1">The sequence shown here is derived from an EMBL/GenBank/DDBJ whole genome shotgun (WGS) entry which is preliminary data.</text>
</comment>
<organism evidence="1 2">
    <name type="scientific">Pantoea conspicua</name>
    <dbReference type="NCBI Taxonomy" id="472705"/>
    <lineage>
        <taxon>Bacteria</taxon>
        <taxon>Pseudomonadati</taxon>
        <taxon>Pseudomonadota</taxon>
        <taxon>Gammaproteobacteria</taxon>
        <taxon>Enterobacterales</taxon>
        <taxon>Erwiniaceae</taxon>
        <taxon>Pantoea</taxon>
    </lineage>
</organism>
<proteinExistence type="predicted"/>